<dbReference type="AlphaFoldDB" id="A0AAN8ZVP0"/>
<evidence type="ECO:0000256" key="1">
    <source>
        <dbReference type="SAM" id="MobiDB-lite"/>
    </source>
</evidence>
<keyword evidence="3" id="KW-1185">Reference proteome</keyword>
<comment type="caution">
    <text evidence="2">The sequence shown here is derived from an EMBL/GenBank/DDBJ whole genome shotgun (WGS) entry which is preliminary data.</text>
</comment>
<evidence type="ECO:0000313" key="3">
    <source>
        <dbReference type="Proteomes" id="UP001381693"/>
    </source>
</evidence>
<gene>
    <name evidence="2" type="ORF">SK128_008511</name>
</gene>
<accession>A0AAN8ZVP0</accession>
<name>A0AAN8ZVP0_HALRR</name>
<feature type="region of interest" description="Disordered" evidence="1">
    <location>
        <begin position="66"/>
        <end position="86"/>
    </location>
</feature>
<sequence>MFVSGGVPWDMTAAPGVLAPLGGLLSMFEGSKDSGGGIRTGPLLMPPAVPRTAACVVLSQPRNLNPPTSLAPYTKSSSPLTPPAPPLKFGVDRLLAVDPPK</sequence>
<organism evidence="2 3">
    <name type="scientific">Halocaridina rubra</name>
    <name type="common">Hawaiian red shrimp</name>
    <dbReference type="NCBI Taxonomy" id="373956"/>
    <lineage>
        <taxon>Eukaryota</taxon>
        <taxon>Metazoa</taxon>
        <taxon>Ecdysozoa</taxon>
        <taxon>Arthropoda</taxon>
        <taxon>Crustacea</taxon>
        <taxon>Multicrustacea</taxon>
        <taxon>Malacostraca</taxon>
        <taxon>Eumalacostraca</taxon>
        <taxon>Eucarida</taxon>
        <taxon>Decapoda</taxon>
        <taxon>Pleocyemata</taxon>
        <taxon>Caridea</taxon>
        <taxon>Atyoidea</taxon>
        <taxon>Atyidae</taxon>
        <taxon>Halocaridina</taxon>
    </lineage>
</organism>
<evidence type="ECO:0000313" key="2">
    <source>
        <dbReference type="EMBL" id="KAK7070326.1"/>
    </source>
</evidence>
<reference evidence="2 3" key="1">
    <citation type="submission" date="2023-11" db="EMBL/GenBank/DDBJ databases">
        <title>Halocaridina rubra genome assembly.</title>
        <authorList>
            <person name="Smith C."/>
        </authorList>
    </citation>
    <scope>NUCLEOTIDE SEQUENCE [LARGE SCALE GENOMIC DNA]</scope>
    <source>
        <strain evidence="2">EP-1</strain>
        <tissue evidence="2">Whole</tissue>
    </source>
</reference>
<dbReference type="Proteomes" id="UP001381693">
    <property type="component" value="Unassembled WGS sequence"/>
</dbReference>
<feature type="non-terminal residue" evidence="2">
    <location>
        <position position="101"/>
    </location>
</feature>
<dbReference type="EMBL" id="JAXCGZ010015424">
    <property type="protein sequence ID" value="KAK7070326.1"/>
    <property type="molecule type" value="Genomic_DNA"/>
</dbReference>
<protein>
    <submittedName>
        <fullName evidence="2">Uncharacterized protein</fullName>
    </submittedName>
</protein>
<proteinExistence type="predicted"/>